<accession>A0A0E2B837</accession>
<dbReference type="PANTHER" id="PTHR11822">
    <property type="entry name" value="NADP-SPECIFIC ISOCITRATE DEHYDROGENASE"/>
    <property type="match status" value="1"/>
</dbReference>
<evidence type="ECO:0000313" key="16">
    <source>
        <dbReference type="Proteomes" id="UP000006253"/>
    </source>
</evidence>
<dbReference type="Gene3D" id="3.40.718.10">
    <property type="entry name" value="Isopropylmalate Dehydrogenase"/>
    <property type="match status" value="1"/>
</dbReference>
<dbReference type="InterPro" id="IPR024084">
    <property type="entry name" value="IsoPropMal-DH-like_dom"/>
</dbReference>
<evidence type="ECO:0000256" key="2">
    <source>
        <dbReference type="ARBA" id="ARBA00007769"/>
    </source>
</evidence>
<keyword evidence="8 9" id="KW-0464">Manganese</keyword>
<evidence type="ECO:0000256" key="4">
    <source>
        <dbReference type="ARBA" id="ARBA00022723"/>
    </source>
</evidence>
<evidence type="ECO:0000259" key="14">
    <source>
        <dbReference type="SMART" id="SM01329"/>
    </source>
</evidence>
<dbReference type="GO" id="GO:0004450">
    <property type="term" value="F:isocitrate dehydrogenase (NADP+) activity"/>
    <property type="evidence" value="ECO:0007669"/>
    <property type="project" value="UniProtKB-UniRule"/>
</dbReference>
<keyword evidence="7 9" id="KW-0560">Oxidoreductase</keyword>
<dbReference type="GO" id="GO:0051287">
    <property type="term" value="F:NAD binding"/>
    <property type="evidence" value="ECO:0007669"/>
    <property type="project" value="InterPro"/>
</dbReference>
<dbReference type="AlphaFoldDB" id="A0A0E2B837"/>
<comment type="catalytic activity">
    <reaction evidence="9">
        <text>D-threo-isocitrate + NADP(+) = 2-oxoglutarate + CO2 + NADPH</text>
        <dbReference type="Rhea" id="RHEA:19629"/>
        <dbReference type="ChEBI" id="CHEBI:15562"/>
        <dbReference type="ChEBI" id="CHEBI:16526"/>
        <dbReference type="ChEBI" id="CHEBI:16810"/>
        <dbReference type="ChEBI" id="CHEBI:57783"/>
        <dbReference type="ChEBI" id="CHEBI:58349"/>
        <dbReference type="EC" id="1.1.1.42"/>
    </reaction>
</comment>
<comment type="cofactor">
    <cofactor evidence="9 12">
        <name>Mg(2+)</name>
        <dbReference type="ChEBI" id="CHEBI:18420"/>
    </cofactor>
    <cofactor evidence="9 12">
        <name>Mn(2+)</name>
        <dbReference type="ChEBI" id="CHEBI:29035"/>
    </cofactor>
    <text evidence="9 12">Binds 1 Mg(2+) or Mn(2+) ion per subunit.</text>
</comment>
<reference evidence="15 16" key="1">
    <citation type="submission" date="2012-10" db="EMBL/GenBank/DDBJ databases">
        <authorList>
            <person name="Harkins D.M."/>
            <person name="Durkin A.S."/>
            <person name="Brinkac L.M."/>
            <person name="Selengut J.D."/>
            <person name="Sanka R."/>
            <person name="DePew J."/>
            <person name="Purushe J."/>
            <person name="Peacock S.J."/>
            <person name="Thaipadungpanit J."/>
            <person name="Wuthiekanun V.W."/>
            <person name="Day N.P."/>
            <person name="Vinetz J.M."/>
            <person name="Sutton G.G."/>
            <person name="Nelson W.C."/>
            <person name="Fouts D.E."/>
        </authorList>
    </citation>
    <scope>NUCLEOTIDE SEQUENCE [LARGE SCALE GENOMIC DNA]</scope>
    <source>
        <strain evidence="15 16">H1</strain>
    </source>
</reference>
<keyword evidence="4 9" id="KW-0479">Metal-binding</keyword>
<sequence>MAKIKVKTPLVELDGDEMTRIIWKEIKDRFIHPYLDIELDYYDLGVEYRDKTDDKVTVDSAHAIQKYGVGVKCATITPNQDRVKEYNLKQEWKSPNGTIRSILDGTVFRKPIIVKNIPPAVRSWKKPITVGRHAYGDLYKDTELYIPEAGKVELVYTGKDGKEKQRALIHDFEGAGVIMGQHNLDKSILSFAQACFNYAISEKIDLWFATKDTISKKYHARFRAIFDELAKAKAADLKKAGIEYSYYLIDDAVAQLMKNEGGMLWALMNYDGDVMSDMVASGFGSLGLMTSVLVSPDGKFEYEAAHGTVTRHYRKYQQGETTSTNSVASIFAWTGALIKRGELDGTPDVVAFGHKLEKAVIDTIESGEMTKDLTLLCTDSNAKALDTFQFMEAIQKRL</sequence>
<gene>
    <name evidence="15" type="ORF">LEP1GSC081_2327</name>
</gene>
<dbReference type="Pfam" id="PF00180">
    <property type="entry name" value="Iso_dh"/>
    <property type="match status" value="1"/>
</dbReference>
<evidence type="ECO:0000256" key="8">
    <source>
        <dbReference type="ARBA" id="ARBA00023211"/>
    </source>
</evidence>
<dbReference type="FunFam" id="3.40.718.10:FF:000017">
    <property type="entry name" value="Isocitrate dehydrogenase [NADP]"/>
    <property type="match status" value="1"/>
</dbReference>
<dbReference type="GeneID" id="61143109"/>
<keyword evidence="3 9" id="KW-0816">Tricarboxylic acid cycle</keyword>
<evidence type="ECO:0000256" key="12">
    <source>
        <dbReference type="PIRSR" id="PIRSR000108-3"/>
    </source>
</evidence>
<dbReference type="GO" id="GO:0006102">
    <property type="term" value="P:isocitrate metabolic process"/>
    <property type="evidence" value="ECO:0007669"/>
    <property type="project" value="UniProtKB-UniRule"/>
</dbReference>
<dbReference type="SUPFAM" id="SSF53659">
    <property type="entry name" value="Isocitrate/Isopropylmalate dehydrogenase-like"/>
    <property type="match status" value="1"/>
</dbReference>
<feature type="binding site" evidence="13">
    <location>
        <begin position="75"/>
        <end position="77"/>
    </location>
    <ligand>
        <name>NADP(+)</name>
        <dbReference type="ChEBI" id="CHEBI:58349"/>
    </ligand>
</feature>
<dbReference type="InterPro" id="IPR004790">
    <property type="entry name" value="Isocitrate_DH_NADP"/>
</dbReference>
<dbReference type="InterPro" id="IPR019818">
    <property type="entry name" value="IsoCit/isopropylmalate_DH_CS"/>
</dbReference>
<feature type="site" description="Critical for catalysis" evidence="10">
    <location>
        <position position="211"/>
    </location>
</feature>
<feature type="binding site" evidence="13">
    <location>
        <position position="82"/>
    </location>
    <ligand>
        <name>NADP(+)</name>
        <dbReference type="ChEBI" id="CHEBI:58349"/>
    </ligand>
</feature>
<dbReference type="PROSITE" id="PS00470">
    <property type="entry name" value="IDH_IMDH"/>
    <property type="match status" value="1"/>
</dbReference>
<dbReference type="PANTHER" id="PTHR11822:SF21">
    <property type="entry name" value="ISOCITRATE DEHYDROGENASE [NADP], MITOCHONDRIAL"/>
    <property type="match status" value="1"/>
</dbReference>
<evidence type="ECO:0000256" key="6">
    <source>
        <dbReference type="ARBA" id="ARBA00022857"/>
    </source>
</evidence>
<dbReference type="EC" id="1.1.1.42" evidence="9"/>
<dbReference type="PIRSF" id="PIRSF000108">
    <property type="entry name" value="IDH_NADP"/>
    <property type="match status" value="1"/>
</dbReference>
<dbReference type="RefSeq" id="WP_001062719.1">
    <property type="nucleotide sequence ID" value="NZ_AHMY02000011.1"/>
</dbReference>
<organism evidence="15 16">
    <name type="scientific">Leptospira kirschneri str. H1</name>
    <dbReference type="NCBI Taxonomy" id="1049966"/>
    <lineage>
        <taxon>Bacteria</taxon>
        <taxon>Pseudomonadati</taxon>
        <taxon>Spirochaetota</taxon>
        <taxon>Spirochaetia</taxon>
        <taxon>Leptospirales</taxon>
        <taxon>Leptospiraceae</taxon>
        <taxon>Leptospira</taxon>
    </lineage>
</organism>
<feature type="binding site" evidence="11">
    <location>
        <position position="132"/>
    </location>
    <ligand>
        <name>D-threo-isocitrate</name>
        <dbReference type="ChEBI" id="CHEBI:15562"/>
    </ligand>
</feature>
<feature type="binding site" evidence="13">
    <location>
        <begin position="307"/>
        <end position="312"/>
    </location>
    <ligand>
        <name>NADP(+)</name>
        <dbReference type="ChEBI" id="CHEBI:58349"/>
    </ligand>
</feature>
<feature type="binding site" evidence="11">
    <location>
        <position position="109"/>
    </location>
    <ligand>
        <name>D-threo-isocitrate</name>
        <dbReference type="ChEBI" id="CHEBI:15562"/>
    </ligand>
</feature>
<evidence type="ECO:0000256" key="5">
    <source>
        <dbReference type="ARBA" id="ARBA00022842"/>
    </source>
</evidence>
<feature type="domain" description="Isopropylmalate dehydrogenase-like" evidence="14">
    <location>
        <begin position="9"/>
        <end position="394"/>
    </location>
</feature>
<evidence type="ECO:0000256" key="7">
    <source>
        <dbReference type="ARBA" id="ARBA00023002"/>
    </source>
</evidence>
<evidence type="ECO:0000313" key="15">
    <source>
        <dbReference type="EMBL" id="EKO17354.1"/>
    </source>
</evidence>
<feature type="binding site" evidence="11">
    <location>
        <begin position="94"/>
        <end position="100"/>
    </location>
    <ligand>
        <name>D-threo-isocitrate</name>
        <dbReference type="ChEBI" id="CHEBI:15562"/>
    </ligand>
</feature>
<dbReference type="GO" id="GO:0000287">
    <property type="term" value="F:magnesium ion binding"/>
    <property type="evidence" value="ECO:0007669"/>
    <property type="project" value="InterPro"/>
</dbReference>
<evidence type="ECO:0000256" key="13">
    <source>
        <dbReference type="PIRSR" id="PIRSR000108-4"/>
    </source>
</evidence>
<keyword evidence="5 9" id="KW-0460">Magnesium</keyword>
<feature type="binding site" evidence="13">
    <location>
        <position position="325"/>
    </location>
    <ligand>
        <name>NADP(+)</name>
        <dbReference type="ChEBI" id="CHEBI:58349"/>
    </ligand>
</feature>
<evidence type="ECO:0000256" key="9">
    <source>
        <dbReference type="PIRNR" id="PIRNR000108"/>
    </source>
</evidence>
<evidence type="ECO:0000256" key="11">
    <source>
        <dbReference type="PIRSR" id="PIRSR000108-2"/>
    </source>
</evidence>
<dbReference type="NCBIfam" id="TIGR00127">
    <property type="entry name" value="nadp_idh_euk"/>
    <property type="match status" value="1"/>
</dbReference>
<dbReference type="SMART" id="SM01329">
    <property type="entry name" value="Iso_dh"/>
    <property type="match status" value="1"/>
</dbReference>
<evidence type="ECO:0000256" key="3">
    <source>
        <dbReference type="ARBA" id="ARBA00022532"/>
    </source>
</evidence>
<comment type="caution">
    <text evidence="15">The sequence shown here is derived from an EMBL/GenBank/DDBJ whole genome shotgun (WGS) entry which is preliminary data.</text>
</comment>
<keyword evidence="6 9" id="KW-0521">NADP</keyword>
<dbReference type="GO" id="GO:0006099">
    <property type="term" value="P:tricarboxylic acid cycle"/>
    <property type="evidence" value="ECO:0007669"/>
    <property type="project" value="UniProtKB-KW"/>
</dbReference>
<dbReference type="Proteomes" id="UP000006253">
    <property type="component" value="Unassembled WGS sequence"/>
</dbReference>
<feature type="binding site" evidence="11">
    <location>
        <position position="77"/>
    </location>
    <ligand>
        <name>D-threo-isocitrate</name>
        <dbReference type="ChEBI" id="CHEBI:15562"/>
    </ligand>
</feature>
<protein>
    <recommendedName>
        <fullName evidence="9">Isocitrate dehydrogenase [NADP]</fullName>
        <ecNumber evidence="9">1.1.1.42</ecNumber>
    </recommendedName>
</protein>
<name>A0A0E2B837_9LEPT</name>
<feature type="site" description="Critical for catalysis" evidence="10">
    <location>
        <position position="139"/>
    </location>
</feature>
<comment type="cofactor">
    <cofactor evidence="1">
        <name>Mn(2+)</name>
        <dbReference type="ChEBI" id="CHEBI:29035"/>
    </cofactor>
</comment>
<feature type="binding site" evidence="12">
    <location>
        <position position="250"/>
    </location>
    <ligand>
        <name>Mn(2+)</name>
        <dbReference type="ChEBI" id="CHEBI:29035"/>
    </ligand>
</feature>
<evidence type="ECO:0000256" key="10">
    <source>
        <dbReference type="PIRSR" id="PIRSR000108-1"/>
    </source>
</evidence>
<feature type="binding site" evidence="13">
    <location>
        <position position="258"/>
    </location>
    <ligand>
        <name>NADP(+)</name>
        <dbReference type="ChEBI" id="CHEBI:58349"/>
    </ligand>
</feature>
<proteinExistence type="inferred from homology"/>
<dbReference type="EMBL" id="AHMY02000011">
    <property type="protein sequence ID" value="EKO17354.1"/>
    <property type="molecule type" value="Genomic_DNA"/>
</dbReference>
<evidence type="ECO:0000256" key="1">
    <source>
        <dbReference type="ARBA" id="ARBA00001936"/>
    </source>
</evidence>
<dbReference type="NCBIfam" id="NF006156">
    <property type="entry name" value="PRK08299.1"/>
    <property type="match status" value="1"/>
</dbReference>
<feature type="binding site" evidence="12">
    <location>
        <position position="273"/>
    </location>
    <ligand>
        <name>Mn(2+)</name>
        <dbReference type="ChEBI" id="CHEBI:29035"/>
    </ligand>
</feature>
<comment type="similarity">
    <text evidence="2 9">Belongs to the isocitrate and isopropylmalate dehydrogenases family.</text>
</comment>